<dbReference type="Proteomes" id="UP000308197">
    <property type="component" value="Unassembled WGS sequence"/>
</dbReference>
<reference evidence="1 2" key="1">
    <citation type="journal article" date="2019" name="Nat. Ecol. Evol.">
        <title>Megaphylogeny resolves global patterns of mushroom evolution.</title>
        <authorList>
            <person name="Varga T."/>
            <person name="Krizsan K."/>
            <person name="Foldi C."/>
            <person name="Dima B."/>
            <person name="Sanchez-Garcia M."/>
            <person name="Sanchez-Ramirez S."/>
            <person name="Szollosi G.J."/>
            <person name="Szarkandi J.G."/>
            <person name="Papp V."/>
            <person name="Albert L."/>
            <person name="Andreopoulos W."/>
            <person name="Angelini C."/>
            <person name="Antonin V."/>
            <person name="Barry K.W."/>
            <person name="Bougher N.L."/>
            <person name="Buchanan P."/>
            <person name="Buyck B."/>
            <person name="Bense V."/>
            <person name="Catcheside P."/>
            <person name="Chovatia M."/>
            <person name="Cooper J."/>
            <person name="Damon W."/>
            <person name="Desjardin D."/>
            <person name="Finy P."/>
            <person name="Geml J."/>
            <person name="Haridas S."/>
            <person name="Hughes K."/>
            <person name="Justo A."/>
            <person name="Karasinski D."/>
            <person name="Kautmanova I."/>
            <person name="Kiss B."/>
            <person name="Kocsube S."/>
            <person name="Kotiranta H."/>
            <person name="LaButti K.M."/>
            <person name="Lechner B.E."/>
            <person name="Liimatainen K."/>
            <person name="Lipzen A."/>
            <person name="Lukacs Z."/>
            <person name="Mihaltcheva S."/>
            <person name="Morgado L.N."/>
            <person name="Niskanen T."/>
            <person name="Noordeloos M.E."/>
            <person name="Ohm R.A."/>
            <person name="Ortiz-Santana B."/>
            <person name="Ovrebo C."/>
            <person name="Racz N."/>
            <person name="Riley R."/>
            <person name="Savchenko A."/>
            <person name="Shiryaev A."/>
            <person name="Soop K."/>
            <person name="Spirin V."/>
            <person name="Szebenyi C."/>
            <person name="Tomsovsky M."/>
            <person name="Tulloss R.E."/>
            <person name="Uehling J."/>
            <person name="Grigoriev I.V."/>
            <person name="Vagvolgyi C."/>
            <person name="Papp T."/>
            <person name="Martin F.M."/>
            <person name="Miettinen O."/>
            <person name="Hibbett D.S."/>
            <person name="Nagy L.G."/>
        </authorList>
    </citation>
    <scope>NUCLEOTIDE SEQUENCE [LARGE SCALE GENOMIC DNA]</scope>
    <source>
        <strain evidence="1 2">HHB13444</strain>
    </source>
</reference>
<organism evidence="1 2">
    <name type="scientific">Polyporus arcularius HHB13444</name>
    <dbReference type="NCBI Taxonomy" id="1314778"/>
    <lineage>
        <taxon>Eukaryota</taxon>
        <taxon>Fungi</taxon>
        <taxon>Dikarya</taxon>
        <taxon>Basidiomycota</taxon>
        <taxon>Agaricomycotina</taxon>
        <taxon>Agaricomycetes</taxon>
        <taxon>Polyporales</taxon>
        <taxon>Polyporaceae</taxon>
        <taxon>Polyporus</taxon>
    </lineage>
</organism>
<dbReference type="AlphaFoldDB" id="A0A5C3NNU0"/>
<name>A0A5C3NNU0_9APHY</name>
<proteinExistence type="predicted"/>
<evidence type="ECO:0000313" key="1">
    <source>
        <dbReference type="EMBL" id="TFK78934.1"/>
    </source>
</evidence>
<accession>A0A5C3NNU0</accession>
<gene>
    <name evidence="1" type="ORF">K466DRAFT_462464</name>
</gene>
<dbReference type="EMBL" id="ML212252">
    <property type="protein sequence ID" value="TFK78934.1"/>
    <property type="molecule type" value="Genomic_DNA"/>
</dbReference>
<dbReference type="InParanoid" id="A0A5C3NNU0"/>
<protein>
    <submittedName>
        <fullName evidence="1">Uncharacterized protein</fullName>
    </submittedName>
</protein>
<feature type="non-terminal residue" evidence="1">
    <location>
        <position position="1"/>
    </location>
</feature>
<sequence>PVTARPPRYHPVTIFPQKCRYEDLLAQDPTTPYKFQLQAALQESEARDSAHKASLVDTQATVLFQGTYVDRVYEWWQGQVKKDGVHAKKCKMLADGLPQLLMQDEFVSHKAQQEATAQRKARKGERAVYQKAVAEWKKKEEAQKERNR</sequence>
<keyword evidence="2" id="KW-1185">Reference proteome</keyword>
<evidence type="ECO:0000313" key="2">
    <source>
        <dbReference type="Proteomes" id="UP000308197"/>
    </source>
</evidence>
<feature type="non-terminal residue" evidence="1">
    <location>
        <position position="148"/>
    </location>
</feature>